<dbReference type="AlphaFoldDB" id="A0A3P7PZ26"/>
<dbReference type="PANTHER" id="PTHR11905">
    <property type="entry name" value="ADAM A DISINTEGRIN AND METALLOPROTEASE DOMAIN"/>
    <property type="match status" value="1"/>
</dbReference>
<dbReference type="Gene3D" id="3.40.390.10">
    <property type="entry name" value="Collagenase (Catalytic Domain)"/>
    <property type="match status" value="1"/>
</dbReference>
<comment type="caution">
    <text evidence="1">Lacks conserved residue(s) required for the propagation of feature annotation.</text>
</comment>
<feature type="transmembrane region" description="Helical" evidence="2">
    <location>
        <begin position="222"/>
        <end position="245"/>
    </location>
</feature>
<dbReference type="EMBL" id="UYYG01001209">
    <property type="protein sequence ID" value="VDN60310.1"/>
    <property type="molecule type" value="Genomic_DNA"/>
</dbReference>
<gene>
    <name evidence="4" type="ORF">DME_LOCUS10283</name>
</gene>
<organism evidence="4 5">
    <name type="scientific">Dracunculus medinensis</name>
    <name type="common">Guinea worm</name>
    <dbReference type="NCBI Taxonomy" id="318479"/>
    <lineage>
        <taxon>Eukaryota</taxon>
        <taxon>Metazoa</taxon>
        <taxon>Ecdysozoa</taxon>
        <taxon>Nematoda</taxon>
        <taxon>Chromadorea</taxon>
        <taxon>Rhabditida</taxon>
        <taxon>Spirurina</taxon>
        <taxon>Dracunculoidea</taxon>
        <taxon>Dracunculidae</taxon>
        <taxon>Dracunculus</taxon>
    </lineage>
</organism>
<feature type="active site" evidence="1">
    <location>
        <position position="119"/>
    </location>
</feature>
<dbReference type="OrthoDB" id="2131567at2759"/>
<protein>
    <recommendedName>
        <fullName evidence="3">Peptidase M12B domain-containing protein</fullName>
    </recommendedName>
</protein>
<accession>A0A3P7PZ26</accession>
<dbReference type="InterPro" id="IPR001590">
    <property type="entry name" value="Peptidase_M12B"/>
</dbReference>
<dbReference type="PANTHER" id="PTHR11905:SF238">
    <property type="entry name" value="PEPTIDASE M12B DOMAIN-CONTAINING PROTEIN-RELATED"/>
    <property type="match status" value="1"/>
</dbReference>
<evidence type="ECO:0000256" key="1">
    <source>
        <dbReference type="PROSITE-ProRule" id="PRU00276"/>
    </source>
</evidence>
<name>A0A3P7PZ26_DRAME</name>
<evidence type="ECO:0000313" key="5">
    <source>
        <dbReference type="Proteomes" id="UP000274756"/>
    </source>
</evidence>
<dbReference type="InterPro" id="IPR036436">
    <property type="entry name" value="Disintegrin_dom_sf"/>
</dbReference>
<dbReference type="Gene3D" id="4.10.70.10">
    <property type="entry name" value="Disintegrin domain"/>
    <property type="match status" value="1"/>
</dbReference>
<proteinExistence type="predicted"/>
<dbReference type="STRING" id="318479.A0A3P7PZ26"/>
<dbReference type="Proteomes" id="UP000274756">
    <property type="component" value="Unassembled WGS sequence"/>
</dbReference>
<keyword evidence="1" id="KW-0479">Metal-binding</keyword>
<keyword evidence="2" id="KW-1133">Transmembrane helix</keyword>
<keyword evidence="1" id="KW-0862">Zinc</keyword>
<sequence length="279" mass="31158">MLAMSGIPNWKTIKTDGAIRYIELLLLVDMSTYIYQLNIRIIVVDVVKVIGYNLTLEQIGKYRKQSLTKMAKHDALMLVSRSFDGGIAYVGGICGPNAIAITGFYPQSSMEYSSVIFHELAHLLGVPHDIKTECSCSYELLGNCLKIDGYDNDCSAQALVDNLPWHSCIQSPPEELPATVLPICGNGVLEPSEECDCGPERFCSSLVCDASACRRTISNMQLVYILSFILFSATVLLFFCVKFIANRRDRVFSNNVIKADTKNIWQVLKNYINKNLMKN</sequence>
<keyword evidence="2" id="KW-0812">Transmembrane</keyword>
<dbReference type="SUPFAM" id="SSF55486">
    <property type="entry name" value="Metalloproteases ('zincins'), catalytic domain"/>
    <property type="match status" value="1"/>
</dbReference>
<evidence type="ECO:0000313" key="4">
    <source>
        <dbReference type="EMBL" id="VDN60310.1"/>
    </source>
</evidence>
<feature type="binding site" evidence="1">
    <location>
        <position position="118"/>
    </location>
    <ligand>
        <name>Zn(2+)</name>
        <dbReference type="ChEBI" id="CHEBI:29105"/>
        <note>catalytic</note>
    </ligand>
</feature>
<dbReference type="InterPro" id="IPR024079">
    <property type="entry name" value="MetalloPept_cat_dom_sf"/>
</dbReference>
<keyword evidence="2" id="KW-0472">Membrane</keyword>
<evidence type="ECO:0000259" key="3">
    <source>
        <dbReference type="PROSITE" id="PS50215"/>
    </source>
</evidence>
<dbReference type="GO" id="GO:0006509">
    <property type="term" value="P:membrane protein ectodomain proteolysis"/>
    <property type="evidence" value="ECO:0007669"/>
    <property type="project" value="TreeGrafter"/>
</dbReference>
<feature type="binding site" evidence="1">
    <location>
        <position position="128"/>
    </location>
    <ligand>
        <name>Zn(2+)</name>
        <dbReference type="ChEBI" id="CHEBI:29105"/>
        <note>catalytic</note>
    </ligand>
</feature>
<evidence type="ECO:0000256" key="2">
    <source>
        <dbReference type="SAM" id="Phobius"/>
    </source>
</evidence>
<feature type="binding site" evidence="1">
    <location>
        <position position="122"/>
    </location>
    <ligand>
        <name>Zn(2+)</name>
        <dbReference type="ChEBI" id="CHEBI:29105"/>
        <note>catalytic</note>
    </ligand>
</feature>
<dbReference type="GO" id="GO:0046872">
    <property type="term" value="F:metal ion binding"/>
    <property type="evidence" value="ECO:0007669"/>
    <property type="project" value="UniProtKB-KW"/>
</dbReference>
<dbReference type="PROSITE" id="PS50215">
    <property type="entry name" value="ADAM_MEPRO"/>
    <property type="match status" value="1"/>
</dbReference>
<feature type="domain" description="Peptidase M12B" evidence="3">
    <location>
        <begin position="55"/>
        <end position="218"/>
    </location>
</feature>
<dbReference type="Pfam" id="PF01421">
    <property type="entry name" value="Reprolysin"/>
    <property type="match status" value="1"/>
</dbReference>
<reference evidence="4 5" key="1">
    <citation type="submission" date="2018-11" db="EMBL/GenBank/DDBJ databases">
        <authorList>
            <consortium name="Pathogen Informatics"/>
        </authorList>
    </citation>
    <scope>NUCLEOTIDE SEQUENCE [LARGE SCALE GENOMIC DNA]</scope>
</reference>
<keyword evidence="5" id="KW-1185">Reference proteome</keyword>
<dbReference type="GO" id="GO:0004222">
    <property type="term" value="F:metalloendopeptidase activity"/>
    <property type="evidence" value="ECO:0007669"/>
    <property type="project" value="InterPro"/>
</dbReference>